<protein>
    <recommendedName>
        <fullName evidence="2">DUF4440 domain-containing protein</fullName>
    </recommendedName>
</protein>
<dbReference type="InterPro" id="IPR027843">
    <property type="entry name" value="DUF4440"/>
</dbReference>
<sequence>MRIHAAHPVVIAACMLLACLPAGSVGAHDPDADALLALNRQMMEDLVLRQDPSTLLAHAHPDYRIIAPGGRVETKEETKAGATSIVARGMDITQEQVHVVDDTAVVIGKIDIDGVMHPVGALRPAKFMSVFVRQDGTWKILSRALTPCIPMAIERGFC</sequence>
<keyword evidence="4" id="KW-1185">Reference proteome</keyword>
<dbReference type="Gene3D" id="3.10.450.50">
    <property type="match status" value="1"/>
</dbReference>
<evidence type="ECO:0000259" key="2">
    <source>
        <dbReference type="Pfam" id="PF14534"/>
    </source>
</evidence>
<name>A0ABP9DR20_9GAMM</name>
<organism evidence="3 4">
    <name type="scientific">Luteimonas vadosa</name>
    <dbReference type="NCBI Taxonomy" id="1165507"/>
    <lineage>
        <taxon>Bacteria</taxon>
        <taxon>Pseudomonadati</taxon>
        <taxon>Pseudomonadota</taxon>
        <taxon>Gammaproteobacteria</taxon>
        <taxon>Lysobacterales</taxon>
        <taxon>Lysobacteraceae</taxon>
        <taxon>Luteimonas</taxon>
    </lineage>
</organism>
<feature type="signal peptide" evidence="1">
    <location>
        <begin position="1"/>
        <end position="27"/>
    </location>
</feature>
<dbReference type="PROSITE" id="PS51257">
    <property type="entry name" value="PROKAR_LIPOPROTEIN"/>
    <property type="match status" value="1"/>
</dbReference>
<evidence type="ECO:0000313" key="3">
    <source>
        <dbReference type="EMBL" id="GAA4857541.1"/>
    </source>
</evidence>
<evidence type="ECO:0000313" key="4">
    <source>
        <dbReference type="Proteomes" id="UP001501323"/>
    </source>
</evidence>
<dbReference type="Pfam" id="PF14534">
    <property type="entry name" value="DUF4440"/>
    <property type="match status" value="1"/>
</dbReference>
<feature type="chain" id="PRO_5046887198" description="DUF4440 domain-containing protein" evidence="1">
    <location>
        <begin position="28"/>
        <end position="158"/>
    </location>
</feature>
<dbReference type="EMBL" id="BAABJY010000001">
    <property type="protein sequence ID" value="GAA4857541.1"/>
    <property type="molecule type" value="Genomic_DNA"/>
</dbReference>
<dbReference type="RefSeq" id="WP_345294067.1">
    <property type="nucleotide sequence ID" value="NZ_BAABJY010000001.1"/>
</dbReference>
<accession>A0ABP9DR20</accession>
<comment type="caution">
    <text evidence="3">The sequence shown here is derived from an EMBL/GenBank/DDBJ whole genome shotgun (WGS) entry which is preliminary data.</text>
</comment>
<gene>
    <name evidence="3" type="ORF">GCM10023332_06630</name>
</gene>
<keyword evidence="1" id="KW-0732">Signal</keyword>
<dbReference type="SUPFAM" id="SSF54427">
    <property type="entry name" value="NTF2-like"/>
    <property type="match status" value="1"/>
</dbReference>
<feature type="domain" description="DUF4440" evidence="2">
    <location>
        <begin position="37"/>
        <end position="140"/>
    </location>
</feature>
<proteinExistence type="predicted"/>
<evidence type="ECO:0000256" key="1">
    <source>
        <dbReference type="SAM" id="SignalP"/>
    </source>
</evidence>
<dbReference type="Proteomes" id="UP001501323">
    <property type="component" value="Unassembled WGS sequence"/>
</dbReference>
<reference evidence="4" key="1">
    <citation type="journal article" date="2019" name="Int. J. Syst. Evol. Microbiol.">
        <title>The Global Catalogue of Microorganisms (GCM) 10K type strain sequencing project: providing services to taxonomists for standard genome sequencing and annotation.</title>
        <authorList>
            <consortium name="The Broad Institute Genomics Platform"/>
            <consortium name="The Broad Institute Genome Sequencing Center for Infectious Disease"/>
            <person name="Wu L."/>
            <person name="Ma J."/>
        </authorList>
    </citation>
    <scope>NUCLEOTIDE SEQUENCE [LARGE SCALE GENOMIC DNA]</scope>
    <source>
        <strain evidence="4">JCM 18392</strain>
    </source>
</reference>
<dbReference type="InterPro" id="IPR032710">
    <property type="entry name" value="NTF2-like_dom_sf"/>
</dbReference>